<accession>A0A3E4Z743</accession>
<organism evidence="1 2">
    <name type="scientific">Phocaeicola plebeius</name>
    <dbReference type="NCBI Taxonomy" id="310297"/>
    <lineage>
        <taxon>Bacteria</taxon>
        <taxon>Pseudomonadati</taxon>
        <taxon>Bacteroidota</taxon>
        <taxon>Bacteroidia</taxon>
        <taxon>Bacteroidales</taxon>
        <taxon>Bacteroidaceae</taxon>
        <taxon>Phocaeicola</taxon>
    </lineage>
</organism>
<comment type="caution">
    <text evidence="1">The sequence shown here is derived from an EMBL/GenBank/DDBJ whole genome shotgun (WGS) entry which is preliminary data.</text>
</comment>
<evidence type="ECO:0008006" key="3">
    <source>
        <dbReference type="Google" id="ProtNLM"/>
    </source>
</evidence>
<dbReference type="AlphaFoldDB" id="A0A3E4Z743"/>
<dbReference type="EMBL" id="QSTW01000013">
    <property type="protein sequence ID" value="RGM90333.1"/>
    <property type="molecule type" value="Genomic_DNA"/>
</dbReference>
<proteinExistence type="predicted"/>
<dbReference type="Proteomes" id="UP000260814">
    <property type="component" value="Unassembled WGS sequence"/>
</dbReference>
<dbReference type="RefSeq" id="WP_117702127.1">
    <property type="nucleotide sequence ID" value="NZ_QSTW01000013.1"/>
</dbReference>
<name>A0A3E4Z743_9BACT</name>
<evidence type="ECO:0000313" key="1">
    <source>
        <dbReference type="EMBL" id="RGM90333.1"/>
    </source>
</evidence>
<protein>
    <recommendedName>
        <fullName evidence="3">RanBP2-type domain-containing protein</fullName>
    </recommendedName>
</protein>
<evidence type="ECO:0000313" key="2">
    <source>
        <dbReference type="Proteomes" id="UP000260814"/>
    </source>
</evidence>
<sequence length="88" mass="9932">MTPEEYIKSKRREDYPGGQLCYIVSEETALKAIEMAREEKENSTKLNSGIFGQQGWICPKCGRVYSPFTSMCSYCSNGNNFNITCLGK</sequence>
<gene>
    <name evidence="1" type="ORF">DXB87_10560</name>
</gene>
<reference evidence="1 2" key="1">
    <citation type="submission" date="2018-08" db="EMBL/GenBank/DDBJ databases">
        <title>A genome reference for cultivated species of the human gut microbiota.</title>
        <authorList>
            <person name="Zou Y."/>
            <person name="Xue W."/>
            <person name="Luo G."/>
        </authorList>
    </citation>
    <scope>NUCLEOTIDE SEQUENCE [LARGE SCALE GENOMIC DNA]</scope>
    <source>
        <strain evidence="1 2">OM06-2</strain>
    </source>
</reference>